<keyword evidence="12 17" id="KW-0675">Receptor</keyword>
<keyword evidence="11 14" id="KW-0472">Membrane</keyword>
<keyword evidence="10 16" id="KW-0798">TonB box</keyword>
<keyword evidence="13 14" id="KW-0998">Cell outer membrane</keyword>
<evidence type="ECO:0000256" key="12">
    <source>
        <dbReference type="ARBA" id="ARBA00023170"/>
    </source>
</evidence>
<dbReference type="InterPro" id="IPR036942">
    <property type="entry name" value="Beta-barrel_TonB_sf"/>
</dbReference>
<evidence type="ECO:0000256" key="16">
    <source>
        <dbReference type="RuleBase" id="RU003357"/>
    </source>
</evidence>
<evidence type="ECO:0000256" key="1">
    <source>
        <dbReference type="ARBA" id="ARBA00004571"/>
    </source>
</evidence>
<evidence type="ECO:0000313" key="18">
    <source>
        <dbReference type="Proteomes" id="UP000194457"/>
    </source>
</evidence>
<dbReference type="GO" id="GO:0015891">
    <property type="term" value="P:siderophore transport"/>
    <property type="evidence" value="ECO:0007669"/>
    <property type="project" value="InterPro"/>
</dbReference>
<dbReference type="SUPFAM" id="SSF56935">
    <property type="entry name" value="Porins"/>
    <property type="match status" value="1"/>
</dbReference>
<dbReference type="PANTHER" id="PTHR32552">
    <property type="entry name" value="FERRICHROME IRON RECEPTOR-RELATED"/>
    <property type="match status" value="1"/>
</dbReference>
<dbReference type="InterPro" id="IPR037066">
    <property type="entry name" value="Plug_dom_sf"/>
</dbReference>
<dbReference type="OrthoDB" id="8732650at2"/>
<dbReference type="PROSITE" id="PS01156">
    <property type="entry name" value="TONB_DEPENDENT_REC_2"/>
    <property type="match status" value="1"/>
</dbReference>
<gene>
    <name evidence="17" type="ORF">B9H00_10115</name>
</gene>
<evidence type="ECO:0000256" key="6">
    <source>
        <dbReference type="ARBA" id="ARBA00022692"/>
    </source>
</evidence>
<keyword evidence="7" id="KW-0732">Signal</keyword>
<evidence type="ECO:0000256" key="13">
    <source>
        <dbReference type="ARBA" id="ARBA00023237"/>
    </source>
</evidence>
<protein>
    <submittedName>
        <fullName evidence="17">TonB-dependent siderophore receptor</fullName>
    </submittedName>
</protein>
<dbReference type="InterPro" id="IPR012910">
    <property type="entry name" value="Plug_dom"/>
</dbReference>
<name>A0A240UQR7_9GAMM</name>
<keyword evidence="8" id="KW-0408">Iron</keyword>
<dbReference type="Pfam" id="PF07715">
    <property type="entry name" value="Plug"/>
    <property type="match status" value="1"/>
</dbReference>
<accession>A0A240UQR7</accession>
<keyword evidence="4 14" id="KW-1134">Transmembrane beta strand</keyword>
<dbReference type="GO" id="GO:0015344">
    <property type="term" value="F:siderophore uptake transmembrane transporter activity"/>
    <property type="evidence" value="ECO:0007669"/>
    <property type="project" value="TreeGrafter"/>
</dbReference>
<dbReference type="InterPro" id="IPR010917">
    <property type="entry name" value="TonB_rcpt_CS"/>
</dbReference>
<dbReference type="AlphaFoldDB" id="A0A240UQR7"/>
<keyword evidence="18" id="KW-1185">Reference proteome</keyword>
<evidence type="ECO:0000256" key="2">
    <source>
        <dbReference type="ARBA" id="ARBA00009810"/>
    </source>
</evidence>
<sequence length="737" mass="78615">MTREQDFGWWSVQRFAAGIAIGSAVAAGAATAAEQEGNLETITVTSTAIETAGNLPPPAYAGGQVAQGGRLGILGEQDAMNSPFNVISYTDELIENQQAETIGDVLQNDASVAVGTGFGNYAESFKIRGFNLYNDDMSFGGLYGVLPRQIVASDFASRVELFKGASAFANGVPAGGTGVGGSVNIEPKRATDTPINRLSTGYTSDGYIDSGVDIGRRFGEANEFGARLVLKRGRGDTAVNDAERENTLALLGLDYDGGDNRLSFDLGHQKTVIDGDRLNLNLGSYTGNSVPDVPDADANYVPGWNRSSLETTFAMVRGEHDFNDDWTGYAALGGNRTHERTLSGSVSLADEEGNGTVSQLDTAYQSESLASQTGLRGKLDTGPVSHQLNLGYSSVYSRKDVAYEGNFAGTATNLYDPADIALLDSPFVSGNLSDPNTTGRVYNNGVSLSDTLGFIDDRLLLTLGARYQEIEVNNYSGDGSSQPGFSESRVTPVYGLLYKATDNISLYANHIEALQQGDTAPTSIGNDPVTNAGQILGIVRSKQDEVGAKFDYGNLGGGIALFQIEQPQVSIETSADGTRTAGYNGEQRNRGLETSLYGEPLEGVRLLASATWMDPELRDTTDSANDGNDAPGVAGYRYVLGGEWDLPDVQNLTATGRVIRNGSQYVDEANHLKVDPWTRLDLGLRYTMPFNEGSLIWRADVENVTDEAYWASAATTGSQTLLQGEPRTFKLSATLDF</sequence>
<dbReference type="GO" id="GO:0038023">
    <property type="term" value="F:signaling receptor activity"/>
    <property type="evidence" value="ECO:0007669"/>
    <property type="project" value="InterPro"/>
</dbReference>
<dbReference type="GO" id="GO:0009279">
    <property type="term" value="C:cell outer membrane"/>
    <property type="evidence" value="ECO:0007669"/>
    <property type="project" value="UniProtKB-SubCell"/>
</dbReference>
<reference evidence="17 18" key="1">
    <citation type="submission" date="2017-05" db="EMBL/GenBank/DDBJ databases">
        <authorList>
            <person name="Song R."/>
            <person name="Chenine A.L."/>
            <person name="Ruprecht R.M."/>
        </authorList>
    </citation>
    <scope>NUCLEOTIDE SEQUENCE [LARGE SCALE GENOMIC DNA]</scope>
    <source>
        <strain evidence="17">SW32</strain>
    </source>
</reference>
<dbReference type="PROSITE" id="PS52016">
    <property type="entry name" value="TONB_DEPENDENT_REC_3"/>
    <property type="match status" value="1"/>
</dbReference>
<evidence type="ECO:0000256" key="15">
    <source>
        <dbReference type="PROSITE-ProRule" id="PRU10144"/>
    </source>
</evidence>
<dbReference type="Proteomes" id="UP000194457">
    <property type="component" value="Chromosome"/>
</dbReference>
<dbReference type="InterPro" id="IPR000531">
    <property type="entry name" value="Beta-barrel_TonB"/>
</dbReference>
<dbReference type="KEGG" id="kma:B9H00_10115"/>
<evidence type="ECO:0000256" key="7">
    <source>
        <dbReference type="ARBA" id="ARBA00022729"/>
    </source>
</evidence>
<organism evidence="17 18">
    <name type="scientific">Kushneria marisflavi</name>
    <dbReference type="NCBI Taxonomy" id="157779"/>
    <lineage>
        <taxon>Bacteria</taxon>
        <taxon>Pseudomonadati</taxon>
        <taxon>Pseudomonadota</taxon>
        <taxon>Gammaproteobacteria</taxon>
        <taxon>Oceanospirillales</taxon>
        <taxon>Halomonadaceae</taxon>
        <taxon>Kushneria</taxon>
    </lineage>
</organism>
<dbReference type="Gene3D" id="2.40.170.20">
    <property type="entry name" value="TonB-dependent receptor, beta-barrel domain"/>
    <property type="match status" value="1"/>
</dbReference>
<evidence type="ECO:0000256" key="8">
    <source>
        <dbReference type="ARBA" id="ARBA00023004"/>
    </source>
</evidence>
<dbReference type="Pfam" id="PF00593">
    <property type="entry name" value="TonB_dep_Rec_b-barrel"/>
    <property type="match status" value="1"/>
</dbReference>
<dbReference type="InterPro" id="IPR039426">
    <property type="entry name" value="TonB-dep_rcpt-like"/>
</dbReference>
<evidence type="ECO:0000256" key="3">
    <source>
        <dbReference type="ARBA" id="ARBA00022448"/>
    </source>
</evidence>
<keyword evidence="5" id="KW-0410">Iron transport</keyword>
<dbReference type="CDD" id="cd01347">
    <property type="entry name" value="ligand_gated_channel"/>
    <property type="match status" value="1"/>
</dbReference>
<comment type="similarity">
    <text evidence="2 14 16">Belongs to the TonB-dependent receptor family.</text>
</comment>
<dbReference type="RefSeq" id="WP_086900554.1">
    <property type="nucleotide sequence ID" value="NZ_CP021358.1"/>
</dbReference>
<keyword evidence="3 14" id="KW-0813">Transport</keyword>
<dbReference type="InterPro" id="IPR010105">
    <property type="entry name" value="TonB_sidphr_rcpt"/>
</dbReference>
<dbReference type="Gene3D" id="2.170.130.10">
    <property type="entry name" value="TonB-dependent receptor, plug domain"/>
    <property type="match status" value="1"/>
</dbReference>
<evidence type="ECO:0000256" key="5">
    <source>
        <dbReference type="ARBA" id="ARBA00022496"/>
    </source>
</evidence>
<evidence type="ECO:0000256" key="14">
    <source>
        <dbReference type="PROSITE-ProRule" id="PRU01360"/>
    </source>
</evidence>
<evidence type="ECO:0000256" key="11">
    <source>
        <dbReference type="ARBA" id="ARBA00023136"/>
    </source>
</evidence>
<keyword evidence="6 14" id="KW-0812">Transmembrane</keyword>
<keyword evidence="9" id="KW-0406">Ion transport</keyword>
<evidence type="ECO:0000313" key="17">
    <source>
        <dbReference type="EMBL" id="ART63370.1"/>
    </source>
</evidence>
<dbReference type="EMBL" id="CP021358">
    <property type="protein sequence ID" value="ART63370.1"/>
    <property type="molecule type" value="Genomic_DNA"/>
</dbReference>
<evidence type="ECO:0000256" key="4">
    <source>
        <dbReference type="ARBA" id="ARBA00022452"/>
    </source>
</evidence>
<evidence type="ECO:0000256" key="9">
    <source>
        <dbReference type="ARBA" id="ARBA00023065"/>
    </source>
</evidence>
<dbReference type="PANTHER" id="PTHR32552:SF82">
    <property type="entry name" value="FCUA PROTEIN"/>
    <property type="match status" value="1"/>
</dbReference>
<feature type="short sequence motif" description="TonB C-terminal box" evidence="15">
    <location>
        <begin position="720"/>
        <end position="737"/>
    </location>
</feature>
<proteinExistence type="inferred from homology"/>
<dbReference type="NCBIfam" id="TIGR01783">
    <property type="entry name" value="TonB-siderophor"/>
    <property type="match status" value="1"/>
</dbReference>
<evidence type="ECO:0000256" key="10">
    <source>
        <dbReference type="ARBA" id="ARBA00023077"/>
    </source>
</evidence>
<comment type="subcellular location">
    <subcellularLocation>
        <location evidence="1 14">Cell outer membrane</location>
        <topology evidence="1 14">Multi-pass membrane protein</topology>
    </subcellularLocation>
</comment>